<dbReference type="EMBL" id="WHUW01000031">
    <property type="protein sequence ID" value="KAF8433898.1"/>
    <property type="molecule type" value="Genomic_DNA"/>
</dbReference>
<reference evidence="1" key="2">
    <citation type="journal article" date="2020" name="Nat. Commun.">
        <title>Large-scale genome sequencing of mycorrhizal fungi provides insights into the early evolution of symbiotic traits.</title>
        <authorList>
            <person name="Miyauchi S."/>
            <person name="Kiss E."/>
            <person name="Kuo A."/>
            <person name="Drula E."/>
            <person name="Kohler A."/>
            <person name="Sanchez-Garcia M."/>
            <person name="Morin E."/>
            <person name="Andreopoulos B."/>
            <person name="Barry K.W."/>
            <person name="Bonito G."/>
            <person name="Buee M."/>
            <person name="Carver A."/>
            <person name="Chen C."/>
            <person name="Cichocki N."/>
            <person name="Clum A."/>
            <person name="Culley D."/>
            <person name="Crous P.W."/>
            <person name="Fauchery L."/>
            <person name="Girlanda M."/>
            <person name="Hayes R.D."/>
            <person name="Keri Z."/>
            <person name="LaButti K."/>
            <person name="Lipzen A."/>
            <person name="Lombard V."/>
            <person name="Magnuson J."/>
            <person name="Maillard F."/>
            <person name="Murat C."/>
            <person name="Nolan M."/>
            <person name="Ohm R.A."/>
            <person name="Pangilinan J."/>
            <person name="Pereira M.F."/>
            <person name="Perotto S."/>
            <person name="Peter M."/>
            <person name="Pfister S."/>
            <person name="Riley R."/>
            <person name="Sitrit Y."/>
            <person name="Stielow J.B."/>
            <person name="Szollosi G."/>
            <person name="Zifcakova L."/>
            <person name="Stursova M."/>
            <person name="Spatafora J.W."/>
            <person name="Tedersoo L."/>
            <person name="Vaario L.M."/>
            <person name="Yamada A."/>
            <person name="Yan M."/>
            <person name="Wang P."/>
            <person name="Xu J."/>
            <person name="Bruns T."/>
            <person name="Baldrian P."/>
            <person name="Vilgalys R."/>
            <person name="Dunand C."/>
            <person name="Henrissat B."/>
            <person name="Grigoriev I.V."/>
            <person name="Hibbett D."/>
            <person name="Nagy L.G."/>
            <person name="Martin F.M."/>
        </authorList>
    </citation>
    <scope>NUCLEOTIDE SEQUENCE</scope>
    <source>
        <strain evidence="1">BED1</strain>
    </source>
</reference>
<proteinExistence type="predicted"/>
<dbReference type="Proteomes" id="UP001194468">
    <property type="component" value="Unassembled WGS sequence"/>
</dbReference>
<keyword evidence="2" id="KW-1185">Reference proteome</keyword>
<protein>
    <submittedName>
        <fullName evidence="1">Uncharacterized protein</fullName>
    </submittedName>
</protein>
<accession>A0AAD4BLZ1</accession>
<reference evidence="1" key="1">
    <citation type="submission" date="2019-10" db="EMBL/GenBank/DDBJ databases">
        <authorList>
            <consortium name="DOE Joint Genome Institute"/>
            <person name="Kuo A."/>
            <person name="Miyauchi S."/>
            <person name="Kiss E."/>
            <person name="Drula E."/>
            <person name="Kohler A."/>
            <person name="Sanchez-Garcia M."/>
            <person name="Andreopoulos B."/>
            <person name="Barry K.W."/>
            <person name="Bonito G."/>
            <person name="Buee M."/>
            <person name="Carver A."/>
            <person name="Chen C."/>
            <person name="Cichocki N."/>
            <person name="Clum A."/>
            <person name="Culley D."/>
            <person name="Crous P.W."/>
            <person name="Fauchery L."/>
            <person name="Girlanda M."/>
            <person name="Hayes R."/>
            <person name="Keri Z."/>
            <person name="LaButti K."/>
            <person name="Lipzen A."/>
            <person name="Lombard V."/>
            <person name="Magnuson J."/>
            <person name="Maillard F."/>
            <person name="Morin E."/>
            <person name="Murat C."/>
            <person name="Nolan M."/>
            <person name="Ohm R."/>
            <person name="Pangilinan J."/>
            <person name="Pereira M."/>
            <person name="Perotto S."/>
            <person name="Peter M."/>
            <person name="Riley R."/>
            <person name="Sitrit Y."/>
            <person name="Stielow B."/>
            <person name="Szollosi G."/>
            <person name="Zifcakova L."/>
            <person name="Stursova M."/>
            <person name="Spatafora J.W."/>
            <person name="Tedersoo L."/>
            <person name="Vaario L.-M."/>
            <person name="Yamada A."/>
            <person name="Yan M."/>
            <person name="Wang P."/>
            <person name="Xu J."/>
            <person name="Bruns T."/>
            <person name="Baldrian P."/>
            <person name="Vilgalys R."/>
            <person name="Henrissat B."/>
            <person name="Grigoriev I.V."/>
            <person name="Hibbett D."/>
            <person name="Nagy L.G."/>
            <person name="Martin F.M."/>
        </authorList>
    </citation>
    <scope>NUCLEOTIDE SEQUENCE</scope>
    <source>
        <strain evidence="1">BED1</strain>
    </source>
</reference>
<sequence length="156" mass="18426">MSTRQAIDAYLSRERPKFRPPKELLQRYAPRCPITQLPGRYRVTEANKDPPLLHFAIPVDIFDLYRYAGRHNLIEYSEKFPNLISPVSALVATQRLSEEVEYEVKFAWPFEATADSHEDQEDVIEMVQEELGLGKSMRPKWYFDFFDKWRPGHPDH</sequence>
<evidence type="ECO:0000313" key="1">
    <source>
        <dbReference type="EMBL" id="KAF8433898.1"/>
    </source>
</evidence>
<gene>
    <name evidence="1" type="ORF">L210DRAFT_3649397</name>
</gene>
<organism evidence="1 2">
    <name type="scientific">Boletus edulis BED1</name>
    <dbReference type="NCBI Taxonomy" id="1328754"/>
    <lineage>
        <taxon>Eukaryota</taxon>
        <taxon>Fungi</taxon>
        <taxon>Dikarya</taxon>
        <taxon>Basidiomycota</taxon>
        <taxon>Agaricomycotina</taxon>
        <taxon>Agaricomycetes</taxon>
        <taxon>Agaricomycetidae</taxon>
        <taxon>Boletales</taxon>
        <taxon>Boletineae</taxon>
        <taxon>Boletaceae</taxon>
        <taxon>Boletoideae</taxon>
        <taxon>Boletus</taxon>
    </lineage>
</organism>
<evidence type="ECO:0000313" key="2">
    <source>
        <dbReference type="Proteomes" id="UP001194468"/>
    </source>
</evidence>
<comment type="caution">
    <text evidence="1">The sequence shown here is derived from an EMBL/GenBank/DDBJ whole genome shotgun (WGS) entry which is preliminary data.</text>
</comment>
<name>A0AAD4BLZ1_BOLED</name>
<dbReference type="AlphaFoldDB" id="A0AAD4BLZ1"/>